<dbReference type="Proteomes" id="UP001187192">
    <property type="component" value="Unassembled WGS sequence"/>
</dbReference>
<accession>A0AA87ZI22</accession>
<evidence type="ECO:0000313" key="2">
    <source>
        <dbReference type="EMBL" id="GMN36588.1"/>
    </source>
</evidence>
<feature type="region of interest" description="Disordered" evidence="1">
    <location>
        <begin position="1"/>
        <end position="50"/>
    </location>
</feature>
<dbReference type="EMBL" id="BTGU01000006">
    <property type="protein sequence ID" value="GMN36588.1"/>
    <property type="molecule type" value="Genomic_DNA"/>
</dbReference>
<sequence length="223" mass="25443">MEEESAEGSEMRRMQREEVRERRRTRDRQRRQSMTLEQRERHLARRRRNYQLRRLRAETTRLDSTTAISHDQAVNSPPEEVITSQADHGFNLNPIGFEKLSSECLQSAGLETLLAQKAVKVMKRLRLSHLRCLARSLNRFGGGVGGIHEKEAAVLSKRDADTTLQFGEKESSGLPRGLRLNRIKRLARGLSVVNHEINGQSHQVEQNGVVSSGENEFGHTDHC</sequence>
<comment type="caution">
    <text evidence="2">The sequence shown here is derived from an EMBL/GenBank/DDBJ whole genome shotgun (WGS) entry which is preliminary data.</text>
</comment>
<evidence type="ECO:0000256" key="1">
    <source>
        <dbReference type="SAM" id="MobiDB-lite"/>
    </source>
</evidence>
<dbReference type="AlphaFoldDB" id="A0AA87ZI22"/>
<organism evidence="2 3">
    <name type="scientific">Ficus carica</name>
    <name type="common">Common fig</name>
    <dbReference type="NCBI Taxonomy" id="3494"/>
    <lineage>
        <taxon>Eukaryota</taxon>
        <taxon>Viridiplantae</taxon>
        <taxon>Streptophyta</taxon>
        <taxon>Embryophyta</taxon>
        <taxon>Tracheophyta</taxon>
        <taxon>Spermatophyta</taxon>
        <taxon>Magnoliopsida</taxon>
        <taxon>eudicotyledons</taxon>
        <taxon>Gunneridae</taxon>
        <taxon>Pentapetalae</taxon>
        <taxon>rosids</taxon>
        <taxon>fabids</taxon>
        <taxon>Rosales</taxon>
        <taxon>Moraceae</taxon>
        <taxon>Ficeae</taxon>
        <taxon>Ficus</taxon>
    </lineage>
</organism>
<gene>
    <name evidence="2" type="ORF">TIFTF001_006135</name>
</gene>
<proteinExistence type="predicted"/>
<feature type="compositionally biased region" description="Basic residues" evidence="1">
    <location>
        <begin position="22"/>
        <end position="31"/>
    </location>
</feature>
<name>A0AA87ZI22_FICCA</name>
<feature type="compositionally biased region" description="Basic and acidic residues" evidence="1">
    <location>
        <begin position="9"/>
        <end position="21"/>
    </location>
</feature>
<keyword evidence="3" id="KW-1185">Reference proteome</keyword>
<evidence type="ECO:0000313" key="3">
    <source>
        <dbReference type="Proteomes" id="UP001187192"/>
    </source>
</evidence>
<protein>
    <submittedName>
        <fullName evidence="2">Uncharacterized protein</fullName>
    </submittedName>
</protein>
<reference evidence="2" key="1">
    <citation type="submission" date="2023-07" db="EMBL/GenBank/DDBJ databases">
        <title>draft genome sequence of fig (Ficus carica).</title>
        <authorList>
            <person name="Takahashi T."/>
            <person name="Nishimura K."/>
        </authorList>
    </citation>
    <scope>NUCLEOTIDE SEQUENCE</scope>
</reference>